<dbReference type="Pfam" id="PF03734">
    <property type="entry name" value="YkuD"/>
    <property type="match status" value="1"/>
</dbReference>
<dbReference type="InterPro" id="IPR005490">
    <property type="entry name" value="LD_TPept_cat_dom"/>
</dbReference>
<sequence>MVKSFLIIIICQMFVYAGEQIILVVGDNHHSKKATLTCFEDGVVVFDSFEVNIGKNGLGWGVEKKGLTQDEKEPLKYEGDKKAPIGIFTLDSVFGYQKDLKTKMPYLHATKDLICVDDSDSEFYNQIIQKPKTKPKSYEEMRRDDTQYKLGVVVGYNKKHIKNRGSCIFLHIEKSKDAPTAGCTSMTLENIEKIVSWLDKDKNPILIQITKSQLNQVLKLYPNIRF</sequence>
<gene>
    <name evidence="2" type="ORF">FJR47_08205</name>
</gene>
<dbReference type="GO" id="GO:0016740">
    <property type="term" value="F:transferase activity"/>
    <property type="evidence" value="ECO:0007669"/>
    <property type="project" value="InterPro"/>
</dbReference>
<evidence type="ECO:0000313" key="3">
    <source>
        <dbReference type="Proteomes" id="UP000326061"/>
    </source>
</evidence>
<dbReference type="RefSeq" id="WP_152299955.1">
    <property type="nucleotide sequence ID" value="NZ_CP041166.1"/>
</dbReference>
<evidence type="ECO:0000313" key="2">
    <source>
        <dbReference type="EMBL" id="QFR43894.1"/>
    </source>
</evidence>
<proteinExistence type="predicted"/>
<accession>A0AAJ4A4R1</accession>
<dbReference type="Proteomes" id="UP000326061">
    <property type="component" value="Chromosome"/>
</dbReference>
<organism evidence="2 3">
    <name type="scientific">Sulfurimonas xiamenensis</name>
    <dbReference type="NCBI Taxonomy" id="2590021"/>
    <lineage>
        <taxon>Bacteria</taxon>
        <taxon>Pseudomonadati</taxon>
        <taxon>Campylobacterota</taxon>
        <taxon>Epsilonproteobacteria</taxon>
        <taxon>Campylobacterales</taxon>
        <taxon>Sulfurimonadaceae</taxon>
        <taxon>Sulfurimonas</taxon>
    </lineage>
</organism>
<dbReference type="PANTHER" id="PTHR38589:SF1">
    <property type="entry name" value="BLR0621 PROTEIN"/>
    <property type="match status" value="1"/>
</dbReference>
<protein>
    <recommendedName>
        <fullName evidence="1">L,D-TPase catalytic domain-containing protein</fullName>
    </recommendedName>
</protein>
<dbReference type="AlphaFoldDB" id="A0AAJ4A4R1"/>
<keyword evidence="3" id="KW-1185">Reference proteome</keyword>
<dbReference type="EMBL" id="CP041166">
    <property type="protein sequence ID" value="QFR43894.1"/>
    <property type="molecule type" value="Genomic_DNA"/>
</dbReference>
<name>A0AAJ4A4R1_9BACT</name>
<feature type="domain" description="L,D-TPase catalytic" evidence="1">
    <location>
        <begin position="33"/>
        <end position="205"/>
    </location>
</feature>
<dbReference type="KEGG" id="suln:FJR47_08205"/>
<reference evidence="3" key="1">
    <citation type="submission" date="2019-06" db="EMBL/GenBank/DDBJ databases">
        <title>Sulfurimonas gotlandica sp. nov., a chemoautotrophic and psychrotolerant epsilonproteobacterium isolated from a pelagic redoxcline, and an emended description of the genus Sulfurimonas.</title>
        <authorList>
            <person name="Wang S."/>
            <person name="Jiang L."/>
            <person name="Shao Z."/>
        </authorList>
    </citation>
    <scope>NUCLEOTIDE SEQUENCE [LARGE SCALE GENOMIC DNA]</scope>
    <source>
        <strain evidence="3">1-1N</strain>
    </source>
</reference>
<evidence type="ECO:0000259" key="1">
    <source>
        <dbReference type="Pfam" id="PF03734"/>
    </source>
</evidence>
<dbReference type="PANTHER" id="PTHR38589">
    <property type="entry name" value="BLR0621 PROTEIN"/>
    <property type="match status" value="1"/>
</dbReference>